<protein>
    <submittedName>
        <fullName evidence="1">Kiwa anti-phage protein KwaB-like domain-containing protein</fullName>
    </submittedName>
</protein>
<gene>
    <name evidence="1" type="ORF">ACFSY7_07975</name>
</gene>
<evidence type="ECO:0000313" key="2">
    <source>
        <dbReference type="Proteomes" id="UP001597568"/>
    </source>
</evidence>
<name>A0ABW5XZI9_9BACL</name>
<comment type="caution">
    <text evidence="1">The sequence shown here is derived from an EMBL/GenBank/DDBJ whole genome shotgun (WGS) entry which is preliminary data.</text>
</comment>
<accession>A0ABW5XZI9</accession>
<dbReference type="Pfam" id="PF16162">
    <property type="entry name" value="KwaB"/>
    <property type="match status" value="1"/>
</dbReference>
<evidence type="ECO:0000313" key="1">
    <source>
        <dbReference type="EMBL" id="MFD2868435.1"/>
    </source>
</evidence>
<sequence length="314" mass="37109">MELYIFFKSKEMSPTDNLIDIDYFRYPNIDHNLALSMKSGLEKINEKLDFSDATEYNPLSIEREKKIEKISLEEQKENSEYFVMITKIILENELVSHVASDNEKTYRFRNVRTFNNAQYPIFFYVIKLEGKVYFKKSSDSILMMENRKKIILKRDTAEKVDMEDFMSIDMNYDFLIDSNTIYIKNGHGFEQILRYDDVLKTHKNIIIDKIETANVIENFTAFKDACNNAKYYRAFKKIPQDLDFKAAFLNEDFLGFLEGLEIKTNGNIKWNSEINKVELVDIHIKTVLHMFNGLIGKDIYGEFVMFNERFSIPN</sequence>
<reference evidence="2" key="1">
    <citation type="journal article" date="2019" name="Int. J. Syst. Evol. Microbiol.">
        <title>The Global Catalogue of Microorganisms (GCM) 10K type strain sequencing project: providing services to taxonomists for standard genome sequencing and annotation.</title>
        <authorList>
            <consortium name="The Broad Institute Genomics Platform"/>
            <consortium name="The Broad Institute Genome Sequencing Center for Infectious Disease"/>
            <person name="Wu L."/>
            <person name="Ma J."/>
        </authorList>
    </citation>
    <scope>NUCLEOTIDE SEQUENCE [LARGE SCALE GENOMIC DNA]</scope>
    <source>
        <strain evidence="2">KCTC 33522</strain>
    </source>
</reference>
<proteinExistence type="predicted"/>
<dbReference type="EMBL" id="JBHUOR010000040">
    <property type="protein sequence ID" value="MFD2868435.1"/>
    <property type="molecule type" value="Genomic_DNA"/>
</dbReference>
<dbReference type="Proteomes" id="UP001597568">
    <property type="component" value="Unassembled WGS sequence"/>
</dbReference>
<organism evidence="1 2">
    <name type="scientific">Kurthia populi</name>
    <dbReference type="NCBI Taxonomy" id="1562132"/>
    <lineage>
        <taxon>Bacteria</taxon>
        <taxon>Bacillati</taxon>
        <taxon>Bacillota</taxon>
        <taxon>Bacilli</taxon>
        <taxon>Bacillales</taxon>
        <taxon>Caryophanaceae</taxon>
        <taxon>Kurthia</taxon>
    </lineage>
</organism>
<keyword evidence="2" id="KW-1185">Reference proteome</keyword>
<dbReference type="RefSeq" id="WP_380147491.1">
    <property type="nucleotide sequence ID" value="NZ_JBHUOR010000040.1"/>
</dbReference>
<dbReference type="InterPro" id="IPR032359">
    <property type="entry name" value="KwaB-like"/>
</dbReference>